<name>A0A401Q9U9_SCYTO</name>
<sequence length="69" mass="8242">MIIHQPLLPGMISIEEFRQTWRLFSSHLHINMDEQCIDDFARSIDFNKDGSIDFNEFLEAFRLVQKDNQ</sequence>
<dbReference type="OrthoDB" id="442428at2759"/>
<dbReference type="InterPro" id="IPR002048">
    <property type="entry name" value="EF_hand_dom"/>
</dbReference>
<dbReference type="STRING" id="75743.A0A401Q9U9"/>
<dbReference type="GO" id="GO:0005509">
    <property type="term" value="F:calcium ion binding"/>
    <property type="evidence" value="ECO:0007669"/>
    <property type="project" value="InterPro"/>
</dbReference>
<dbReference type="Gene3D" id="1.10.238.10">
    <property type="entry name" value="EF-hand"/>
    <property type="match status" value="1"/>
</dbReference>
<accession>A0A401Q9U9</accession>
<dbReference type="InterPro" id="IPR018247">
    <property type="entry name" value="EF_Hand_1_Ca_BS"/>
</dbReference>
<dbReference type="SUPFAM" id="SSF47473">
    <property type="entry name" value="EF-hand"/>
    <property type="match status" value="1"/>
</dbReference>
<reference evidence="3 4" key="1">
    <citation type="journal article" date="2018" name="Nat. Ecol. Evol.">
        <title>Shark genomes provide insights into elasmobranch evolution and the origin of vertebrates.</title>
        <authorList>
            <person name="Hara Y"/>
            <person name="Yamaguchi K"/>
            <person name="Onimaru K"/>
            <person name="Kadota M"/>
            <person name="Koyanagi M"/>
            <person name="Keeley SD"/>
            <person name="Tatsumi K"/>
            <person name="Tanaka K"/>
            <person name="Motone F"/>
            <person name="Kageyama Y"/>
            <person name="Nozu R"/>
            <person name="Adachi N"/>
            <person name="Nishimura O"/>
            <person name="Nakagawa R"/>
            <person name="Tanegashima C"/>
            <person name="Kiyatake I"/>
            <person name="Matsumoto R"/>
            <person name="Murakumo K"/>
            <person name="Nishida K"/>
            <person name="Terakita A"/>
            <person name="Kuratani S"/>
            <person name="Sato K"/>
            <person name="Hyodo S Kuraku.S."/>
        </authorList>
    </citation>
    <scope>NUCLEOTIDE SEQUENCE [LARGE SCALE GENOMIC DNA]</scope>
</reference>
<evidence type="ECO:0000313" key="3">
    <source>
        <dbReference type="EMBL" id="GCB82136.1"/>
    </source>
</evidence>
<evidence type="ECO:0000256" key="1">
    <source>
        <dbReference type="ARBA" id="ARBA00022837"/>
    </source>
</evidence>
<protein>
    <recommendedName>
        <fullName evidence="2">EF-hand domain-containing protein</fullName>
    </recommendedName>
</protein>
<dbReference type="Proteomes" id="UP000288216">
    <property type="component" value="Unassembled WGS sequence"/>
</dbReference>
<dbReference type="PROSITE" id="PS50222">
    <property type="entry name" value="EF_HAND_2"/>
    <property type="match status" value="1"/>
</dbReference>
<dbReference type="OMA" id="PGMISIE"/>
<dbReference type="AlphaFoldDB" id="A0A401Q9U9"/>
<gene>
    <name evidence="3" type="ORF">scyTo_0021534</name>
</gene>
<proteinExistence type="predicted"/>
<evidence type="ECO:0000259" key="2">
    <source>
        <dbReference type="PROSITE" id="PS50222"/>
    </source>
</evidence>
<feature type="domain" description="EF-hand" evidence="2">
    <location>
        <begin position="32"/>
        <end position="67"/>
    </location>
</feature>
<organism evidence="3 4">
    <name type="scientific">Scyliorhinus torazame</name>
    <name type="common">Cloudy catshark</name>
    <name type="synonym">Catulus torazame</name>
    <dbReference type="NCBI Taxonomy" id="75743"/>
    <lineage>
        <taxon>Eukaryota</taxon>
        <taxon>Metazoa</taxon>
        <taxon>Chordata</taxon>
        <taxon>Craniata</taxon>
        <taxon>Vertebrata</taxon>
        <taxon>Chondrichthyes</taxon>
        <taxon>Elasmobranchii</taxon>
        <taxon>Galeomorphii</taxon>
        <taxon>Galeoidea</taxon>
        <taxon>Carcharhiniformes</taxon>
        <taxon>Scyliorhinidae</taxon>
        <taxon>Scyliorhinus</taxon>
    </lineage>
</organism>
<dbReference type="InterPro" id="IPR011992">
    <property type="entry name" value="EF-hand-dom_pair"/>
</dbReference>
<evidence type="ECO:0000313" key="4">
    <source>
        <dbReference type="Proteomes" id="UP000288216"/>
    </source>
</evidence>
<comment type="caution">
    <text evidence="3">The sequence shown here is derived from an EMBL/GenBank/DDBJ whole genome shotgun (WGS) entry which is preliminary data.</text>
</comment>
<dbReference type="PROSITE" id="PS00018">
    <property type="entry name" value="EF_HAND_1"/>
    <property type="match status" value="1"/>
</dbReference>
<keyword evidence="1" id="KW-0106">Calcium</keyword>
<dbReference type="Pfam" id="PF13499">
    <property type="entry name" value="EF-hand_7"/>
    <property type="match status" value="1"/>
</dbReference>
<keyword evidence="4" id="KW-1185">Reference proteome</keyword>
<dbReference type="EMBL" id="BFAA01019297">
    <property type="protein sequence ID" value="GCB82136.1"/>
    <property type="molecule type" value="Genomic_DNA"/>
</dbReference>